<dbReference type="EMBL" id="JBHSFO010000002">
    <property type="protein sequence ID" value="MFC4602730.1"/>
    <property type="molecule type" value="Genomic_DNA"/>
</dbReference>
<gene>
    <name evidence="2" type="ORF">ACFO6S_03380</name>
</gene>
<evidence type="ECO:0000313" key="2">
    <source>
        <dbReference type="EMBL" id="MFC4602730.1"/>
    </source>
</evidence>
<protein>
    <submittedName>
        <fullName evidence="2">Uncharacterized protein</fullName>
    </submittedName>
</protein>
<dbReference type="RefSeq" id="WP_378414178.1">
    <property type="nucleotide sequence ID" value="NZ_JBHSFO010000002.1"/>
</dbReference>
<comment type="caution">
    <text evidence="2">The sequence shown here is derived from an EMBL/GenBank/DDBJ whole genome shotgun (WGS) entry which is preliminary data.</text>
</comment>
<organism evidence="2 3">
    <name type="scientific">Rhodococcus kronopolitis</name>
    <dbReference type="NCBI Taxonomy" id="1460226"/>
    <lineage>
        <taxon>Bacteria</taxon>
        <taxon>Bacillati</taxon>
        <taxon>Actinomycetota</taxon>
        <taxon>Actinomycetes</taxon>
        <taxon>Mycobacteriales</taxon>
        <taxon>Nocardiaceae</taxon>
        <taxon>Rhodococcus</taxon>
    </lineage>
</organism>
<keyword evidence="3" id="KW-1185">Reference proteome</keyword>
<evidence type="ECO:0000256" key="1">
    <source>
        <dbReference type="SAM" id="MobiDB-lite"/>
    </source>
</evidence>
<proteinExistence type="predicted"/>
<feature type="region of interest" description="Disordered" evidence="1">
    <location>
        <begin position="35"/>
        <end position="64"/>
    </location>
</feature>
<name>A0ABV9FKZ7_9NOCA</name>
<accession>A0ABV9FKZ7</accession>
<dbReference type="Proteomes" id="UP001595914">
    <property type="component" value="Unassembled WGS sequence"/>
</dbReference>
<reference evidence="3" key="1">
    <citation type="journal article" date="2019" name="Int. J. Syst. Evol. Microbiol.">
        <title>The Global Catalogue of Microorganisms (GCM) 10K type strain sequencing project: providing services to taxonomists for standard genome sequencing and annotation.</title>
        <authorList>
            <consortium name="The Broad Institute Genomics Platform"/>
            <consortium name="The Broad Institute Genome Sequencing Center for Infectious Disease"/>
            <person name="Wu L."/>
            <person name="Ma J."/>
        </authorList>
    </citation>
    <scope>NUCLEOTIDE SEQUENCE [LARGE SCALE GENOMIC DNA]</scope>
    <source>
        <strain evidence="3">CCUG 54520</strain>
    </source>
</reference>
<evidence type="ECO:0000313" key="3">
    <source>
        <dbReference type="Proteomes" id="UP001595914"/>
    </source>
</evidence>
<sequence>MSGRPLFAGAVDAEAQSLWLLTRRWIRFEDGELKRDPKAKEASRRNADLRRRKLAAAQRSSAVQ</sequence>
<feature type="compositionally biased region" description="Basic and acidic residues" evidence="1">
    <location>
        <begin position="35"/>
        <end position="49"/>
    </location>
</feature>